<keyword evidence="3" id="KW-0472">Membrane</keyword>
<organism evidence="5 6">
    <name type="scientific">Tindallia californiensis</name>
    <dbReference type="NCBI Taxonomy" id="159292"/>
    <lineage>
        <taxon>Bacteria</taxon>
        <taxon>Bacillati</taxon>
        <taxon>Bacillota</taxon>
        <taxon>Clostridia</taxon>
        <taxon>Peptostreptococcales</taxon>
        <taxon>Tindalliaceae</taxon>
        <taxon>Tindallia</taxon>
    </lineage>
</organism>
<evidence type="ECO:0000256" key="2">
    <source>
        <dbReference type="SAM" id="MobiDB-lite"/>
    </source>
</evidence>
<protein>
    <submittedName>
        <fullName evidence="5">Poly-gamma-glutamate synthesis protein (Capsule biosynthesis protein)</fullName>
    </submittedName>
</protein>
<feature type="region of interest" description="Disordered" evidence="2">
    <location>
        <begin position="56"/>
        <end position="86"/>
    </location>
</feature>
<dbReference type="PANTHER" id="PTHR33393">
    <property type="entry name" value="POLYGLUTAMINE SYNTHESIS ACCESSORY PROTEIN RV0574C-RELATED"/>
    <property type="match status" value="1"/>
</dbReference>
<dbReference type="AlphaFoldDB" id="A0A1H3Q7W7"/>
<dbReference type="Proteomes" id="UP000199230">
    <property type="component" value="Unassembled WGS sequence"/>
</dbReference>
<dbReference type="EMBL" id="FNPV01000008">
    <property type="protein sequence ID" value="SDZ09360.1"/>
    <property type="molecule type" value="Genomic_DNA"/>
</dbReference>
<evidence type="ECO:0000259" key="4">
    <source>
        <dbReference type="SMART" id="SM00854"/>
    </source>
</evidence>
<evidence type="ECO:0000256" key="3">
    <source>
        <dbReference type="SAM" id="Phobius"/>
    </source>
</evidence>
<dbReference type="Gene3D" id="3.60.21.10">
    <property type="match status" value="1"/>
</dbReference>
<feature type="transmembrane region" description="Helical" evidence="3">
    <location>
        <begin position="20"/>
        <end position="41"/>
    </location>
</feature>
<dbReference type="CDD" id="cd07381">
    <property type="entry name" value="MPP_CapA"/>
    <property type="match status" value="1"/>
</dbReference>
<dbReference type="InterPro" id="IPR029052">
    <property type="entry name" value="Metallo-depent_PP-like"/>
</dbReference>
<keyword evidence="3" id="KW-1133">Transmembrane helix</keyword>
<dbReference type="RefSeq" id="WP_093314681.1">
    <property type="nucleotide sequence ID" value="NZ_FNPV01000008.1"/>
</dbReference>
<dbReference type="STRING" id="159292.SAMN05192546_108131"/>
<accession>A0A1H3Q7W7</accession>
<dbReference type="PANTHER" id="PTHR33393:SF13">
    <property type="entry name" value="PGA BIOSYNTHESIS PROTEIN CAPA"/>
    <property type="match status" value="1"/>
</dbReference>
<evidence type="ECO:0000256" key="1">
    <source>
        <dbReference type="ARBA" id="ARBA00005662"/>
    </source>
</evidence>
<keyword evidence="6" id="KW-1185">Reference proteome</keyword>
<dbReference type="SMART" id="SM00854">
    <property type="entry name" value="PGA_cap"/>
    <property type="match status" value="1"/>
</dbReference>
<name>A0A1H3Q7W7_9FIRM</name>
<proteinExistence type="inferred from homology"/>
<feature type="domain" description="Capsule synthesis protein CapA" evidence="4">
    <location>
        <begin position="94"/>
        <end position="333"/>
    </location>
</feature>
<keyword evidence="3" id="KW-0812">Transmembrane</keyword>
<dbReference type="Pfam" id="PF09587">
    <property type="entry name" value="PGA_cap"/>
    <property type="match status" value="1"/>
</dbReference>
<sequence>MTRTERRKKRQQQSRKRYLLLMVTILIPVLLLGLNFSEYLASSMEGMVFSEERIEVEEDPEIGDENHSMEKNKESSSEEASLPETMVSEDEKIKVVFLGDTMMDGNVAGAMDQHGMDYPLREFAPVLQEADLIVANLETAVGTSGNLMEEKSYAFQTDPAYLKLFEPYKDKLIFTLANNHGMDGPVMETIHALEREGFHFVGIGRDRREAFAPYVAEINGVSMAIFGASRVIPVAEWRATDSTPGMATVYSPEPLVGYVEEWSEKVDYVVPYLHWGQELEEKPDKHQLALKEALEAAGANIIIGSHPHVLQAMEWKAPKSFTAYSLGNFVFTTSHTALANDTVALEMTLTSEAIEEVKVYPAEIRFGLVRYLKKEEERARILDRLNQISPKLFFTPEGIVEKKQ</sequence>
<gene>
    <name evidence="5" type="ORF">SAMN05192546_108131</name>
</gene>
<dbReference type="InterPro" id="IPR052169">
    <property type="entry name" value="CW_Biosynth-Accessory"/>
</dbReference>
<comment type="similarity">
    <text evidence="1">Belongs to the CapA family.</text>
</comment>
<evidence type="ECO:0000313" key="6">
    <source>
        <dbReference type="Proteomes" id="UP000199230"/>
    </source>
</evidence>
<evidence type="ECO:0000313" key="5">
    <source>
        <dbReference type="EMBL" id="SDZ09360.1"/>
    </source>
</evidence>
<reference evidence="5 6" key="1">
    <citation type="submission" date="2016-10" db="EMBL/GenBank/DDBJ databases">
        <authorList>
            <person name="de Groot N.N."/>
        </authorList>
    </citation>
    <scope>NUCLEOTIDE SEQUENCE [LARGE SCALE GENOMIC DNA]</scope>
    <source>
        <strain evidence="5 6">APO</strain>
    </source>
</reference>
<dbReference type="InterPro" id="IPR019079">
    <property type="entry name" value="Capsule_synth_CapA"/>
</dbReference>
<feature type="compositionally biased region" description="Basic and acidic residues" evidence="2">
    <location>
        <begin position="64"/>
        <end position="76"/>
    </location>
</feature>
<dbReference type="SUPFAM" id="SSF56300">
    <property type="entry name" value="Metallo-dependent phosphatases"/>
    <property type="match status" value="1"/>
</dbReference>
<dbReference type="OrthoDB" id="9810906at2"/>